<reference evidence="3" key="3">
    <citation type="submission" date="2023-01" db="EMBL/GenBank/DDBJ databases">
        <authorList>
            <person name="Sun Q."/>
            <person name="Evtushenko L."/>
        </authorList>
    </citation>
    <scope>NUCLEOTIDE SEQUENCE</scope>
    <source>
        <strain evidence="3">VKM B-1606</strain>
    </source>
</reference>
<dbReference type="AlphaFoldDB" id="A0A9W6MSD7"/>
<feature type="transmembrane region" description="Helical" evidence="1">
    <location>
        <begin position="143"/>
        <end position="164"/>
    </location>
</feature>
<feature type="domain" description="DUF1206" evidence="2">
    <location>
        <begin position="191"/>
        <end position="260"/>
    </location>
</feature>
<reference evidence="4 5" key="2">
    <citation type="submission" date="2021-01" db="EMBL/GenBank/DDBJ databases">
        <title>Genomic Encyclopedia of Type Strains, Phase IV (KMG-IV): sequencing the most valuable type-strain genomes for metagenomic binning, comparative biology and taxonomic classification.</title>
        <authorList>
            <person name="Goeker M."/>
        </authorList>
    </citation>
    <scope>NUCLEOTIDE SEQUENCE [LARGE SCALE GENOMIC DNA]</scope>
    <source>
        <strain evidence="4 5">DSM 6130</strain>
    </source>
</reference>
<feature type="transmembrane region" description="Helical" evidence="1">
    <location>
        <begin position="193"/>
        <end position="214"/>
    </location>
</feature>
<dbReference type="Pfam" id="PF06724">
    <property type="entry name" value="DUF1206"/>
    <property type="match status" value="3"/>
</dbReference>
<sequence>MTHPPVRRLELLARIGFAARGVVYCLVGALAALAAIGSGGGVGGSKSALRSLLEQPFGAVLLLAIAAGLVCFAAWRVIGAAFDADGRGRSAKARATRALQAASGVVYLGLAATAANLALGRGGGGAEDQAAQDWTEWLMTQPAGAWLVGAIGLGLIAGGLAYGWKAWKGDVMRRLAPPPGATDWVRHVGRAGYAARALTFVIIGGFVVTAALHADSDEVRGLGGALQALRGQPYGWALLFVTAAGLFAFGFFGLVQARYRRIDAPDLADAKALLSRRA</sequence>
<keyword evidence="1" id="KW-0472">Membrane</keyword>
<feature type="domain" description="DUF1206" evidence="2">
    <location>
        <begin position="15"/>
        <end position="82"/>
    </location>
</feature>
<protein>
    <recommendedName>
        <fullName evidence="2">DUF1206 domain-containing protein</fullName>
    </recommendedName>
</protein>
<keyword evidence="1" id="KW-0812">Transmembrane</keyword>
<comment type="caution">
    <text evidence="3">The sequence shown here is derived from an EMBL/GenBank/DDBJ whole genome shotgun (WGS) entry which is preliminary data.</text>
</comment>
<dbReference type="Proteomes" id="UP000758856">
    <property type="component" value="Unassembled WGS sequence"/>
</dbReference>
<evidence type="ECO:0000313" key="5">
    <source>
        <dbReference type="Proteomes" id="UP000758856"/>
    </source>
</evidence>
<dbReference type="EMBL" id="BSFF01000002">
    <property type="protein sequence ID" value="GLK56129.1"/>
    <property type="molecule type" value="Genomic_DNA"/>
</dbReference>
<accession>A0A9W6MSD7</accession>
<feature type="domain" description="DUF1206" evidence="2">
    <location>
        <begin position="101"/>
        <end position="168"/>
    </location>
</feature>
<dbReference type="Proteomes" id="UP001143400">
    <property type="component" value="Unassembled WGS sequence"/>
</dbReference>
<evidence type="ECO:0000313" key="3">
    <source>
        <dbReference type="EMBL" id="GLK56129.1"/>
    </source>
</evidence>
<evidence type="ECO:0000256" key="1">
    <source>
        <dbReference type="SAM" id="Phobius"/>
    </source>
</evidence>
<evidence type="ECO:0000313" key="6">
    <source>
        <dbReference type="Proteomes" id="UP001143400"/>
    </source>
</evidence>
<proteinExistence type="predicted"/>
<gene>
    <name evidence="3" type="ORF">GCM10008170_21480</name>
    <name evidence="4" type="ORF">JOD31_001046</name>
</gene>
<name>A0A9W6MSD7_9HYPH</name>
<keyword evidence="5" id="KW-1185">Reference proteome</keyword>
<evidence type="ECO:0000259" key="2">
    <source>
        <dbReference type="Pfam" id="PF06724"/>
    </source>
</evidence>
<dbReference type="RefSeq" id="WP_204949205.1">
    <property type="nucleotide sequence ID" value="NZ_BSFF01000002.1"/>
</dbReference>
<dbReference type="EMBL" id="JAFBCY010000001">
    <property type="protein sequence ID" value="MBM7850834.1"/>
    <property type="molecule type" value="Genomic_DNA"/>
</dbReference>
<dbReference type="InterPro" id="IPR009597">
    <property type="entry name" value="DUF1206"/>
</dbReference>
<feature type="transmembrane region" description="Helical" evidence="1">
    <location>
        <begin position="57"/>
        <end position="78"/>
    </location>
</feature>
<feature type="transmembrane region" description="Helical" evidence="1">
    <location>
        <begin position="12"/>
        <end position="37"/>
    </location>
</feature>
<organism evidence="3 6">
    <name type="scientific">Methylopila capsulata</name>
    <dbReference type="NCBI Taxonomy" id="61654"/>
    <lineage>
        <taxon>Bacteria</taxon>
        <taxon>Pseudomonadati</taxon>
        <taxon>Pseudomonadota</taxon>
        <taxon>Alphaproteobacteria</taxon>
        <taxon>Hyphomicrobiales</taxon>
        <taxon>Methylopilaceae</taxon>
        <taxon>Methylopila</taxon>
    </lineage>
</organism>
<feature type="transmembrane region" description="Helical" evidence="1">
    <location>
        <begin position="234"/>
        <end position="255"/>
    </location>
</feature>
<reference evidence="3" key="1">
    <citation type="journal article" date="2014" name="Int. J. Syst. Evol. Microbiol.">
        <title>Complete genome sequence of Corynebacterium casei LMG S-19264T (=DSM 44701T), isolated from a smear-ripened cheese.</title>
        <authorList>
            <consortium name="US DOE Joint Genome Institute (JGI-PGF)"/>
            <person name="Walter F."/>
            <person name="Albersmeier A."/>
            <person name="Kalinowski J."/>
            <person name="Ruckert C."/>
        </authorList>
    </citation>
    <scope>NUCLEOTIDE SEQUENCE</scope>
    <source>
        <strain evidence="3">VKM B-1606</strain>
    </source>
</reference>
<keyword evidence="1" id="KW-1133">Transmembrane helix</keyword>
<feature type="transmembrane region" description="Helical" evidence="1">
    <location>
        <begin position="98"/>
        <end position="119"/>
    </location>
</feature>
<evidence type="ECO:0000313" key="4">
    <source>
        <dbReference type="EMBL" id="MBM7850834.1"/>
    </source>
</evidence>